<accession>A0AA38R7X0</accession>
<dbReference type="AlphaFoldDB" id="A0AA38R7X0"/>
<gene>
    <name evidence="2" type="ORF">NKR19_g7842</name>
</gene>
<evidence type="ECO:0000256" key="1">
    <source>
        <dbReference type="SAM" id="MobiDB-lite"/>
    </source>
</evidence>
<comment type="caution">
    <text evidence="2">The sequence shown here is derived from an EMBL/GenBank/DDBJ whole genome shotgun (WGS) entry which is preliminary data.</text>
</comment>
<evidence type="ECO:0000313" key="2">
    <source>
        <dbReference type="EMBL" id="KAJ9138494.1"/>
    </source>
</evidence>
<organism evidence="2 3">
    <name type="scientific">Coniochaeta hoffmannii</name>
    <dbReference type="NCBI Taxonomy" id="91930"/>
    <lineage>
        <taxon>Eukaryota</taxon>
        <taxon>Fungi</taxon>
        <taxon>Dikarya</taxon>
        <taxon>Ascomycota</taxon>
        <taxon>Pezizomycotina</taxon>
        <taxon>Sordariomycetes</taxon>
        <taxon>Sordariomycetidae</taxon>
        <taxon>Coniochaetales</taxon>
        <taxon>Coniochaetaceae</taxon>
        <taxon>Coniochaeta</taxon>
    </lineage>
</organism>
<dbReference type="EMBL" id="JANBVN010000145">
    <property type="protein sequence ID" value="KAJ9138494.1"/>
    <property type="molecule type" value="Genomic_DNA"/>
</dbReference>
<evidence type="ECO:0000313" key="3">
    <source>
        <dbReference type="Proteomes" id="UP001174691"/>
    </source>
</evidence>
<name>A0AA38R7X0_9PEZI</name>
<dbReference type="PANTHER" id="PTHR40788:SF1">
    <property type="entry name" value="IPA PROTEIN"/>
    <property type="match status" value="1"/>
</dbReference>
<feature type="compositionally biased region" description="Polar residues" evidence="1">
    <location>
        <begin position="50"/>
        <end position="61"/>
    </location>
</feature>
<dbReference type="PANTHER" id="PTHR40788">
    <property type="entry name" value="CLR5 DOMAIN-CONTAINING PROTEIN-RELATED"/>
    <property type="match status" value="1"/>
</dbReference>
<dbReference type="Proteomes" id="UP001174691">
    <property type="component" value="Unassembled WGS sequence"/>
</dbReference>
<keyword evidence="3" id="KW-1185">Reference proteome</keyword>
<feature type="region of interest" description="Disordered" evidence="1">
    <location>
        <begin position="18"/>
        <end position="80"/>
    </location>
</feature>
<protein>
    <submittedName>
        <fullName evidence="2">Uncharacterized protein</fullName>
    </submittedName>
</protein>
<feature type="region of interest" description="Disordered" evidence="1">
    <location>
        <begin position="614"/>
        <end position="654"/>
    </location>
</feature>
<sequence>MDSLMKLFDALILSQDEGAKAAADTGPGENENPAVGARSDLQDELPVTAPENQLSVSTDDTQPADCNPGNVSPSGSEDNVAEEQLITNWPHARVHWLDVSDPPKANLYAQSKSTLPYAACLRHWHSMVSLTHSAEYTQITPEEWEIIAAPLRKKAYASWKRLNELMEGYGDTIIDAWRGDKGADESGPSGKKKRKLLRNKRMKLIAKFWPNMASKPRPDLQVFKDRKPTDDLLPDPLVDADLLPQDTELDFESSPSPEDKSAQRIREALLWPHMNTEYLTTRWWYLTQMLQRRAASRPDYFAQQDMPPGRQDMLELFIRLKNVPNNFTIIFGDAPESLGPDDKPDPDMSDQDYGRLISTDQIGNVSIALSMKEVIPAGQGLLLLEVQEKLYAFLADMANAIFGSRPKTGLTASSGKNISRIYERWLTSSASAMMQLVWVADERDEAPYCIADLAALSEVFHNEFRSERNSKYEMLETSREYRTHLIEEELKFDHRWKGGYKIREERLDKPENDAELKEARAQRAQGAWTFEGSSKMWFLGIPIVKPLKMKGNAKELEGEEVAFRKFWRKFDDELQAAHVCRWVRNGGDVLEYIKPPKWLSPEALQNYVKEEDRGIGGRRVQPQRPFKVSSKTGTPSEFDEDSDDHIEDEDDGEERLGRRHRKLKIRLDVDEQALNVFKIMLVPATEGWNPAPVPWKDFIHALLQADFKVFCRYGREWMAVPPQELLSLAFMFRQPRPGTRLTVATLRRYGLRLVWSTNGKLAYSQFSKRGTGEAADKSNFKGNSVTGGENVLESGYWLGTPYSVLQKTDPVEKPPRRESTWR</sequence>
<feature type="compositionally biased region" description="Acidic residues" evidence="1">
    <location>
        <begin position="637"/>
        <end position="653"/>
    </location>
</feature>
<proteinExistence type="predicted"/>
<reference evidence="2" key="1">
    <citation type="submission" date="2022-07" db="EMBL/GenBank/DDBJ databases">
        <title>Fungi with potential for degradation of polypropylene.</title>
        <authorList>
            <person name="Gostincar C."/>
        </authorList>
    </citation>
    <scope>NUCLEOTIDE SEQUENCE</scope>
    <source>
        <strain evidence="2">EXF-13287</strain>
    </source>
</reference>